<sequence length="432" mass="47683">MAETMIPSRQYCYEPEILYEYQWASGMYISAIKIAGALNLPTTYEINALRYNNTETRRIITMWSGFRKDRKLKFPALWQYAHEDNLGYATTAPAPPQVGIQNVTPEVFIFASANWCITQLIRLVPTLFPRCNLDTTPPELDAYEFFHAFAILRWGSQAIRVQTSTQAALPVRWHREPSTGRLGIPSPIFPIEIEEPATASGSANAYVPRYALPAALGDDDIGPPKQGAIRDYTGAREILYQFASKLCEQLQQVQLSVESDEPEKDENGSTQFAGIDGLVELYTQTLERSCMGGLAANNRAFGQLASHCAQMGSQSASETGRREEVGPVGNTGPGLKCSGKRFQAAPKTQISRRNTGVSKSTTRSSRGHNTRSKERVQAIFNSELAGTLNSTDQLDVVNWELAGTSNLDQLDAVNSNTVIELDSVIEVDLTED</sequence>
<evidence type="ECO:0000313" key="3">
    <source>
        <dbReference type="Proteomes" id="UP000191518"/>
    </source>
</evidence>
<dbReference type="AlphaFoldDB" id="A0A1V6R9L0"/>
<dbReference type="OrthoDB" id="4356385at2759"/>
<comment type="caution">
    <text evidence="2">The sequence shown here is derived from an EMBL/GenBank/DDBJ whole genome shotgun (WGS) entry which is preliminary data.</text>
</comment>
<dbReference type="Proteomes" id="UP000191518">
    <property type="component" value="Unassembled WGS sequence"/>
</dbReference>
<evidence type="ECO:0000313" key="2">
    <source>
        <dbReference type="EMBL" id="OQD98208.1"/>
    </source>
</evidence>
<proteinExistence type="predicted"/>
<name>A0A1V6R9L0_9EURO</name>
<gene>
    <name evidence="2" type="ORF">PENVUL_c075G05249</name>
</gene>
<feature type="compositionally biased region" description="Polar residues" evidence="1">
    <location>
        <begin position="346"/>
        <end position="364"/>
    </location>
</feature>
<feature type="region of interest" description="Disordered" evidence="1">
    <location>
        <begin position="315"/>
        <end position="373"/>
    </location>
</feature>
<organism evidence="2 3">
    <name type="scientific">Penicillium vulpinum</name>
    <dbReference type="NCBI Taxonomy" id="29845"/>
    <lineage>
        <taxon>Eukaryota</taxon>
        <taxon>Fungi</taxon>
        <taxon>Dikarya</taxon>
        <taxon>Ascomycota</taxon>
        <taxon>Pezizomycotina</taxon>
        <taxon>Eurotiomycetes</taxon>
        <taxon>Eurotiomycetidae</taxon>
        <taxon>Eurotiales</taxon>
        <taxon>Aspergillaceae</taxon>
        <taxon>Penicillium</taxon>
    </lineage>
</organism>
<protein>
    <submittedName>
        <fullName evidence="2">Uncharacterized protein</fullName>
    </submittedName>
</protein>
<keyword evidence="3" id="KW-1185">Reference proteome</keyword>
<evidence type="ECO:0000256" key="1">
    <source>
        <dbReference type="SAM" id="MobiDB-lite"/>
    </source>
</evidence>
<dbReference type="EMBL" id="MDYP01000075">
    <property type="protein sequence ID" value="OQD98208.1"/>
    <property type="molecule type" value="Genomic_DNA"/>
</dbReference>
<reference evidence="3" key="1">
    <citation type="journal article" date="2017" name="Nat. Microbiol.">
        <title>Global analysis of biosynthetic gene clusters reveals vast potential of secondary metabolite production in Penicillium species.</title>
        <authorList>
            <person name="Nielsen J.C."/>
            <person name="Grijseels S."/>
            <person name="Prigent S."/>
            <person name="Ji B."/>
            <person name="Dainat J."/>
            <person name="Nielsen K.F."/>
            <person name="Frisvad J.C."/>
            <person name="Workman M."/>
            <person name="Nielsen J."/>
        </authorList>
    </citation>
    <scope>NUCLEOTIDE SEQUENCE [LARGE SCALE GENOMIC DNA]</scope>
    <source>
        <strain evidence="3">IBT 29486</strain>
    </source>
</reference>
<accession>A0A1V6R9L0</accession>